<dbReference type="InterPro" id="IPR008928">
    <property type="entry name" value="6-hairpin_glycosidase_sf"/>
</dbReference>
<evidence type="ECO:0000313" key="9">
    <source>
        <dbReference type="Proteomes" id="UP001207228"/>
    </source>
</evidence>
<dbReference type="GO" id="GO:0016787">
    <property type="term" value="F:hydrolase activity"/>
    <property type="evidence" value="ECO:0007669"/>
    <property type="project" value="UniProtKB-KW"/>
</dbReference>
<dbReference type="EMBL" id="JAPFQO010000006">
    <property type="protein sequence ID" value="MCX2740383.1"/>
    <property type="molecule type" value="Genomic_DNA"/>
</dbReference>
<keyword evidence="2 8" id="KW-0378">Hydrolase</keyword>
<name>A0ABT3RG65_9BACT</name>
<dbReference type="PANTHER" id="PTHR22298">
    <property type="entry name" value="ENDO-1,4-BETA-GLUCANASE"/>
    <property type="match status" value="1"/>
</dbReference>
<dbReference type="InterPro" id="IPR004197">
    <property type="entry name" value="Cellulase_Ig-like"/>
</dbReference>
<dbReference type="InterPro" id="IPR001701">
    <property type="entry name" value="Glyco_hydro_9"/>
</dbReference>
<keyword evidence="4" id="KW-0326">Glycosidase</keyword>
<sequence length="604" mass="68211">MKKNLLVLLLYLVGVHNLLAQDAWIRVNQLGYLPEIQKVAVWASKEQGKKVKKFRLRDAQTHKVVYRSKEVQNFGAFTAFESTSRLDFSDFNQTGSFYIESGTVKSPAFRIGNDVYDHTADFVLRYMRQQRCGFNPFLQDSCHTADGFRVFHPSGDSAYVNVVGGWHDASDYLQYVTTSANATFQLLFAYEHNPDAFGDEHDAAGLQGSNGIPDILDEAKWGLDWLLRMYLGKDQMYNQIADDRDHAGYRLPNQDKVNYGKGRQRPVYFITGEPQGMKYKNRATGAASTAGKYTSAFMLGAELLQKYDAVYADILRDRALQAFAFGLSKPGVSQTAPGSAPYFYEEDNWEDDMELAATQLARFTGEEKYLRQAQQFGEKEPVTPWMGADTARHYQWYPFLNLGHYYLASSKAQNKEQFIGFLRQGLEGVYQRGKGNAFQMGVPFIWCSNNLVAAILTQSHLYRQLTGDTRYEAMEASLRDWLFGANPWGTSMIVGLPEKGDYPVHPHSSLTLLHNYRLDGGLVDGPVYGSIFNNLKGLTLMAADEYSAFQSDLVVYHDDFGDYSTNEPTMDGTASLTYYLAAMQEEGKKQAEEAVGQEEQETKR</sequence>
<gene>
    <name evidence="8" type="ORF">OO017_10535</name>
</gene>
<keyword evidence="3" id="KW-0119">Carbohydrate metabolism</keyword>
<dbReference type="SUPFAM" id="SSF81296">
    <property type="entry name" value="E set domains"/>
    <property type="match status" value="1"/>
</dbReference>
<reference evidence="8 9" key="1">
    <citation type="submission" date="2022-11" db="EMBL/GenBank/DDBJ databases">
        <title>The characterization of three novel Bacteroidetes species and genomic analysis of their roles in tidal elemental geochemical cycles.</title>
        <authorList>
            <person name="Ma K.-J."/>
        </authorList>
    </citation>
    <scope>NUCLEOTIDE SEQUENCE [LARGE SCALE GENOMIC DNA]</scope>
    <source>
        <strain evidence="8 9">M82</strain>
    </source>
</reference>
<protein>
    <submittedName>
        <fullName evidence="8">Glycoside hydrolase family 9 protein</fullName>
    </submittedName>
</protein>
<feature type="domain" description="Glycoside hydrolase family 9" evidence="6">
    <location>
        <begin position="116"/>
        <end position="580"/>
    </location>
</feature>
<evidence type="ECO:0000259" key="6">
    <source>
        <dbReference type="Pfam" id="PF00759"/>
    </source>
</evidence>
<dbReference type="InterPro" id="IPR014756">
    <property type="entry name" value="Ig_E-set"/>
</dbReference>
<keyword evidence="5" id="KW-0624">Polysaccharide degradation</keyword>
<dbReference type="Gene3D" id="2.60.40.10">
    <property type="entry name" value="Immunoglobulins"/>
    <property type="match status" value="1"/>
</dbReference>
<dbReference type="CDD" id="cd02850">
    <property type="entry name" value="E_set_Cellulase_N"/>
    <property type="match status" value="1"/>
</dbReference>
<dbReference type="InterPro" id="IPR012341">
    <property type="entry name" value="6hp_glycosidase-like_sf"/>
</dbReference>
<dbReference type="Proteomes" id="UP001207228">
    <property type="component" value="Unassembled WGS sequence"/>
</dbReference>
<keyword evidence="9" id="KW-1185">Reference proteome</keyword>
<feature type="domain" description="Cellulase Ig-like" evidence="7">
    <location>
        <begin position="21"/>
        <end position="105"/>
    </location>
</feature>
<evidence type="ECO:0000259" key="7">
    <source>
        <dbReference type="Pfam" id="PF02927"/>
    </source>
</evidence>
<dbReference type="Pfam" id="PF02927">
    <property type="entry name" value="CelD_N"/>
    <property type="match status" value="1"/>
</dbReference>
<accession>A0ABT3RG65</accession>
<evidence type="ECO:0000256" key="1">
    <source>
        <dbReference type="ARBA" id="ARBA00007072"/>
    </source>
</evidence>
<proteinExistence type="inferred from homology"/>
<evidence type="ECO:0000313" key="8">
    <source>
        <dbReference type="EMBL" id="MCX2740383.1"/>
    </source>
</evidence>
<dbReference type="RefSeq" id="WP_266052440.1">
    <property type="nucleotide sequence ID" value="NZ_JAPFQO010000006.1"/>
</dbReference>
<dbReference type="Gene3D" id="1.50.10.10">
    <property type="match status" value="1"/>
</dbReference>
<comment type="caution">
    <text evidence="8">The sequence shown here is derived from an EMBL/GenBank/DDBJ whole genome shotgun (WGS) entry which is preliminary data.</text>
</comment>
<dbReference type="SUPFAM" id="SSF48208">
    <property type="entry name" value="Six-hairpin glycosidases"/>
    <property type="match status" value="1"/>
</dbReference>
<evidence type="ECO:0000256" key="4">
    <source>
        <dbReference type="ARBA" id="ARBA00023295"/>
    </source>
</evidence>
<dbReference type="Pfam" id="PF00759">
    <property type="entry name" value="Glyco_hydro_9"/>
    <property type="match status" value="1"/>
</dbReference>
<organism evidence="8 9">
    <name type="scientific">Pontibacter anaerobius</name>
    <dbReference type="NCBI Taxonomy" id="2993940"/>
    <lineage>
        <taxon>Bacteria</taxon>
        <taxon>Pseudomonadati</taxon>
        <taxon>Bacteroidota</taxon>
        <taxon>Cytophagia</taxon>
        <taxon>Cytophagales</taxon>
        <taxon>Hymenobacteraceae</taxon>
        <taxon>Pontibacter</taxon>
    </lineage>
</organism>
<comment type="similarity">
    <text evidence="1">Belongs to the glycosyl hydrolase 9 (cellulase E) family.</text>
</comment>
<evidence type="ECO:0000256" key="3">
    <source>
        <dbReference type="ARBA" id="ARBA00023277"/>
    </source>
</evidence>
<evidence type="ECO:0000256" key="2">
    <source>
        <dbReference type="ARBA" id="ARBA00022801"/>
    </source>
</evidence>
<evidence type="ECO:0000256" key="5">
    <source>
        <dbReference type="ARBA" id="ARBA00023326"/>
    </source>
</evidence>
<dbReference type="InterPro" id="IPR013783">
    <property type="entry name" value="Ig-like_fold"/>
</dbReference>